<dbReference type="PANTHER" id="PTHR14534:SF3">
    <property type="entry name" value="GID COMPLEX SUBUNIT 4 HOMOLOG"/>
    <property type="match status" value="1"/>
</dbReference>
<feature type="compositionally biased region" description="Polar residues" evidence="2">
    <location>
        <begin position="162"/>
        <end position="171"/>
    </location>
</feature>
<name>A0AAD3TZR1_9TREE</name>
<gene>
    <name evidence="3" type="ORF">CspeluHIS016_0900930</name>
</gene>
<dbReference type="GO" id="GO:0006623">
    <property type="term" value="P:protein targeting to vacuole"/>
    <property type="evidence" value="ECO:0007669"/>
    <property type="project" value="TreeGrafter"/>
</dbReference>
<dbReference type="GO" id="GO:0043161">
    <property type="term" value="P:proteasome-mediated ubiquitin-dependent protein catabolic process"/>
    <property type="evidence" value="ECO:0007669"/>
    <property type="project" value="TreeGrafter"/>
</dbReference>
<reference evidence="3" key="2">
    <citation type="submission" date="2023-06" db="EMBL/GenBank/DDBJ databases">
        <authorList>
            <person name="Kobayashi Y."/>
            <person name="Kayamori A."/>
            <person name="Aoki K."/>
            <person name="Shiwa Y."/>
            <person name="Fujita N."/>
            <person name="Sugita T."/>
            <person name="Iwasaki W."/>
            <person name="Tanaka N."/>
            <person name="Takashima M."/>
        </authorList>
    </citation>
    <scope>NUCLEOTIDE SEQUENCE</scope>
    <source>
        <strain evidence="3">HIS016</strain>
    </source>
</reference>
<reference evidence="3" key="1">
    <citation type="journal article" date="2023" name="BMC Genomics">
        <title>Chromosome-level genome assemblies of Cutaneotrichosporon spp. (Trichosporonales, Basidiomycota) reveal imbalanced evolution between nucleotide sequences and chromosome synteny.</title>
        <authorList>
            <person name="Kobayashi Y."/>
            <person name="Kayamori A."/>
            <person name="Aoki K."/>
            <person name="Shiwa Y."/>
            <person name="Matsutani M."/>
            <person name="Fujita N."/>
            <person name="Sugita T."/>
            <person name="Iwasaki W."/>
            <person name="Tanaka N."/>
            <person name="Takashima M."/>
        </authorList>
    </citation>
    <scope>NUCLEOTIDE SEQUENCE</scope>
    <source>
        <strain evidence="3">HIS016</strain>
    </source>
</reference>
<dbReference type="GO" id="GO:0034657">
    <property type="term" value="C:GID complex"/>
    <property type="evidence" value="ECO:0007669"/>
    <property type="project" value="TreeGrafter"/>
</dbReference>
<feature type="region of interest" description="Disordered" evidence="2">
    <location>
        <begin position="373"/>
        <end position="433"/>
    </location>
</feature>
<evidence type="ECO:0000256" key="1">
    <source>
        <dbReference type="ARBA" id="ARBA00061469"/>
    </source>
</evidence>
<feature type="compositionally biased region" description="Low complexity" evidence="2">
    <location>
        <begin position="88"/>
        <end position="124"/>
    </location>
</feature>
<feature type="region of interest" description="Disordered" evidence="2">
    <location>
        <begin position="88"/>
        <end position="125"/>
    </location>
</feature>
<evidence type="ECO:0000313" key="4">
    <source>
        <dbReference type="Proteomes" id="UP001222932"/>
    </source>
</evidence>
<accession>A0AAD3TZR1</accession>
<dbReference type="Proteomes" id="UP001222932">
    <property type="component" value="Unassembled WGS sequence"/>
</dbReference>
<comment type="similarity">
    <text evidence="1">Belongs to the GID4/VID24 family.</text>
</comment>
<sequence>MPSETPERASQPATLKCAECGAASLGPTDGVLILGETMERVCAACVRARGGTEALASPTDLDLDMSRLHLSPRQHAVVIDLAAASRLRPCRSPSPSSAHSVSSSISSSGPLPESSSAPLPESQPILSTSFPEALSVRTDTCTGTLKNAQKKLPRTSPWATAPQPTVPSAPTTHIGPNPLLDVGRARVRSDPRGCLYPGSVFKGTQRSGRSAYDVEIRLIDVSFANSTCCGYLTIANLTDTHPELTTFFDGEIIGPKYGFTTGQRFGATEVDDRRHWERFEPYLRGSTKADIVRPEMLLRDPLPNVSRGETQARERDFVFLRIKEKFLMPDHTVRDISGASFAGFYYAMVDMAPNDTEPEWGVDPYPRTIRRQSTSVLRSDAPRRMSVSTGMSMGRRASTSTSASNPASGSARAEPARRMSTTRAPPPSEPTLRGYYFHSLNNDFQELFLRHVPSTSAATFEMR</sequence>
<dbReference type="GO" id="GO:0045721">
    <property type="term" value="P:negative regulation of gluconeogenesis"/>
    <property type="evidence" value="ECO:0007669"/>
    <property type="project" value="TreeGrafter"/>
</dbReference>
<protein>
    <submittedName>
        <fullName evidence="3">Uncharacterized protein</fullName>
    </submittedName>
</protein>
<comment type="caution">
    <text evidence="3">The sequence shown here is derived from an EMBL/GenBank/DDBJ whole genome shotgun (WGS) entry which is preliminary data.</text>
</comment>
<feature type="compositionally biased region" description="Low complexity" evidence="2">
    <location>
        <begin position="391"/>
        <end position="411"/>
    </location>
</feature>
<dbReference type="AlphaFoldDB" id="A0AAD3TZR1"/>
<dbReference type="InterPro" id="IPR018618">
    <property type="entry name" value="GID4/10-like"/>
</dbReference>
<dbReference type="PANTHER" id="PTHR14534">
    <property type="entry name" value="VACUOLAR IMPORT AND DEGRADATION PROTEIN 24"/>
    <property type="match status" value="1"/>
</dbReference>
<dbReference type="EMBL" id="BTCM01000009">
    <property type="protein sequence ID" value="GMK59876.1"/>
    <property type="molecule type" value="Genomic_DNA"/>
</dbReference>
<evidence type="ECO:0000313" key="3">
    <source>
        <dbReference type="EMBL" id="GMK59876.1"/>
    </source>
</evidence>
<feature type="region of interest" description="Disordered" evidence="2">
    <location>
        <begin position="147"/>
        <end position="178"/>
    </location>
</feature>
<keyword evidence="4" id="KW-1185">Reference proteome</keyword>
<organism evidence="3 4">
    <name type="scientific">Cutaneotrichosporon spelunceum</name>
    <dbReference type="NCBI Taxonomy" id="1672016"/>
    <lineage>
        <taxon>Eukaryota</taxon>
        <taxon>Fungi</taxon>
        <taxon>Dikarya</taxon>
        <taxon>Basidiomycota</taxon>
        <taxon>Agaricomycotina</taxon>
        <taxon>Tremellomycetes</taxon>
        <taxon>Trichosporonales</taxon>
        <taxon>Trichosporonaceae</taxon>
        <taxon>Cutaneotrichosporon</taxon>
    </lineage>
</organism>
<dbReference type="GO" id="GO:0007039">
    <property type="term" value="P:protein catabolic process in the vacuole"/>
    <property type="evidence" value="ECO:0007669"/>
    <property type="project" value="TreeGrafter"/>
</dbReference>
<proteinExistence type="inferred from homology"/>
<dbReference type="Pfam" id="PF09783">
    <property type="entry name" value="Vac_ImportDeg"/>
    <property type="match status" value="1"/>
</dbReference>
<dbReference type="GO" id="GO:0005773">
    <property type="term" value="C:vacuole"/>
    <property type="evidence" value="ECO:0007669"/>
    <property type="project" value="GOC"/>
</dbReference>
<evidence type="ECO:0000256" key="2">
    <source>
        <dbReference type="SAM" id="MobiDB-lite"/>
    </source>
</evidence>